<dbReference type="Pfam" id="PF01535">
    <property type="entry name" value="PPR"/>
    <property type="match status" value="3"/>
</dbReference>
<feature type="repeat" description="PPR" evidence="3">
    <location>
        <begin position="78"/>
        <end position="112"/>
    </location>
</feature>
<organism evidence="4 5">
    <name type="scientific">Dillenia turbinata</name>
    <dbReference type="NCBI Taxonomy" id="194707"/>
    <lineage>
        <taxon>Eukaryota</taxon>
        <taxon>Viridiplantae</taxon>
        <taxon>Streptophyta</taxon>
        <taxon>Embryophyta</taxon>
        <taxon>Tracheophyta</taxon>
        <taxon>Spermatophyta</taxon>
        <taxon>Magnoliopsida</taxon>
        <taxon>eudicotyledons</taxon>
        <taxon>Gunneridae</taxon>
        <taxon>Pentapetalae</taxon>
        <taxon>Dilleniales</taxon>
        <taxon>Dilleniaceae</taxon>
        <taxon>Dillenia</taxon>
    </lineage>
</organism>
<proteinExistence type="inferred from homology"/>
<dbReference type="Proteomes" id="UP001370490">
    <property type="component" value="Unassembled WGS sequence"/>
</dbReference>
<dbReference type="InterPro" id="IPR011990">
    <property type="entry name" value="TPR-like_helical_dom_sf"/>
</dbReference>
<comment type="similarity">
    <text evidence="1">Belongs to the PPR family. P subfamily.</text>
</comment>
<keyword evidence="5" id="KW-1185">Reference proteome</keyword>
<evidence type="ECO:0000256" key="3">
    <source>
        <dbReference type="PROSITE-ProRule" id="PRU00708"/>
    </source>
</evidence>
<gene>
    <name evidence="4" type="ORF">RJ641_031354</name>
</gene>
<dbReference type="PANTHER" id="PTHR47936">
    <property type="entry name" value="PPR_LONG DOMAIN-CONTAINING PROTEIN"/>
    <property type="match status" value="1"/>
</dbReference>
<dbReference type="AlphaFoldDB" id="A0AAN8ZH53"/>
<dbReference type="Gene3D" id="1.25.40.10">
    <property type="entry name" value="Tetratricopeptide repeat domain"/>
    <property type="match status" value="2"/>
</dbReference>
<dbReference type="EMBL" id="JBAMMX010000006">
    <property type="protein sequence ID" value="KAK6937846.1"/>
    <property type="molecule type" value="Genomic_DNA"/>
</dbReference>
<protein>
    <submittedName>
        <fullName evidence="4">Pentatricopeptide repeat</fullName>
    </submittedName>
</protein>
<evidence type="ECO:0000256" key="2">
    <source>
        <dbReference type="ARBA" id="ARBA00022737"/>
    </source>
</evidence>
<evidence type="ECO:0000256" key="1">
    <source>
        <dbReference type="ARBA" id="ARBA00007626"/>
    </source>
</evidence>
<comment type="caution">
    <text evidence="4">The sequence shown here is derived from an EMBL/GenBank/DDBJ whole genome shotgun (WGS) entry which is preliminary data.</text>
</comment>
<dbReference type="InterPro" id="IPR002885">
    <property type="entry name" value="PPR_rpt"/>
</dbReference>
<accession>A0AAN8ZH53</accession>
<dbReference type="PANTHER" id="PTHR47936:SF1">
    <property type="entry name" value="PENTATRICOPEPTIDE REPEAT-CONTAINING PROTEIN GUN1, CHLOROPLASTIC"/>
    <property type="match status" value="1"/>
</dbReference>
<evidence type="ECO:0000313" key="4">
    <source>
        <dbReference type="EMBL" id="KAK6937846.1"/>
    </source>
</evidence>
<feature type="repeat" description="PPR" evidence="3">
    <location>
        <begin position="124"/>
        <end position="158"/>
    </location>
</feature>
<dbReference type="NCBIfam" id="TIGR00756">
    <property type="entry name" value="PPR"/>
    <property type="match status" value="1"/>
</dbReference>
<dbReference type="PROSITE" id="PS51375">
    <property type="entry name" value="PPR"/>
    <property type="match status" value="2"/>
</dbReference>
<name>A0AAN8ZH53_9MAGN</name>
<sequence>MLENKLKPNLATLGMLMRLYKKGWDVDEAEFAFHYMGSLKLKCQAACFAKISIYTRLCLYDKAKEIITFMRKDDVIPNLESWLVMLNAYCQQGKLLEAEGVSISLQESGFSPNIKLQNAGSEPDETTYRSMIEGCSQADNYPNVVWYYWELERLNFKPNSSNLYTLINLQAKLEDEEGAVRTLNDMRAMGCQYSSILGNLLQAYKRAGGIDKVLIILKNSFYDQVLVDQTSCSILVMAYVKHGLVDDAIRVLREKRWKDQTFENNLYHLLICSNKELSHLDNAVKIYTKMPKYDDRPNLHIIDTTIDA</sequence>
<reference evidence="4 5" key="1">
    <citation type="submission" date="2023-12" db="EMBL/GenBank/DDBJ databases">
        <title>A high-quality genome assembly for Dillenia turbinata (Dilleniales).</title>
        <authorList>
            <person name="Chanderbali A."/>
        </authorList>
    </citation>
    <scope>NUCLEOTIDE SEQUENCE [LARGE SCALE GENOMIC DNA]</scope>
    <source>
        <strain evidence="4">LSX21</strain>
        <tissue evidence="4">Leaf</tissue>
    </source>
</reference>
<keyword evidence="2" id="KW-0677">Repeat</keyword>
<evidence type="ECO:0000313" key="5">
    <source>
        <dbReference type="Proteomes" id="UP001370490"/>
    </source>
</evidence>